<keyword evidence="1" id="KW-0472">Membrane</keyword>
<evidence type="ECO:0000256" key="1">
    <source>
        <dbReference type="SAM" id="Phobius"/>
    </source>
</evidence>
<dbReference type="EMBL" id="BAAAUV010000031">
    <property type="protein sequence ID" value="GAA3236959.1"/>
    <property type="molecule type" value="Genomic_DNA"/>
</dbReference>
<keyword evidence="1" id="KW-0812">Transmembrane</keyword>
<dbReference type="NCBIfam" id="NF038083">
    <property type="entry name" value="CU044_5270_fam"/>
    <property type="match status" value="1"/>
</dbReference>
<dbReference type="InterPro" id="IPR047789">
    <property type="entry name" value="CU044_5270-like"/>
</dbReference>
<gene>
    <name evidence="2" type="ORF">GCM10010468_71490</name>
</gene>
<keyword evidence="1" id="KW-1133">Transmembrane helix</keyword>
<protein>
    <submittedName>
        <fullName evidence="2">CU044_5270 family protein</fullName>
    </submittedName>
</protein>
<organism evidence="2 3">
    <name type="scientific">Actinocorallia longicatena</name>
    <dbReference type="NCBI Taxonomy" id="111803"/>
    <lineage>
        <taxon>Bacteria</taxon>
        <taxon>Bacillati</taxon>
        <taxon>Actinomycetota</taxon>
        <taxon>Actinomycetes</taxon>
        <taxon>Streptosporangiales</taxon>
        <taxon>Thermomonosporaceae</taxon>
        <taxon>Actinocorallia</taxon>
    </lineage>
</organism>
<sequence length="291" mass="31067">MNDLDRITATLAKPEASERSFAAGRARLEREIHRSRRPRLVLWTAGAVGLGAVAAAALVAAASIGATKAADLSARPVLMAAASTAETTPPVTGRYWYTDTGWAVKGTVSGKKMRPRSGTTRIWVDRADHAWIAQDGGKPVESKGWTFNLCDKSVRFADIQALPTDPAALRAKMTDAMKNNDDGPVPAADQDRFVTGCMADLLYSLPAPAKVRAAAFRSLAAMPESRDLGTRKDGLGRSGKGLLIDNGAVKTTLIIDPRTSTVLEHVLVASGIKSVEQRYTVRTAAWTDRLG</sequence>
<feature type="transmembrane region" description="Helical" evidence="1">
    <location>
        <begin position="40"/>
        <end position="66"/>
    </location>
</feature>
<evidence type="ECO:0000313" key="3">
    <source>
        <dbReference type="Proteomes" id="UP001501237"/>
    </source>
</evidence>
<reference evidence="3" key="1">
    <citation type="journal article" date="2019" name="Int. J. Syst. Evol. Microbiol.">
        <title>The Global Catalogue of Microorganisms (GCM) 10K type strain sequencing project: providing services to taxonomists for standard genome sequencing and annotation.</title>
        <authorList>
            <consortium name="The Broad Institute Genomics Platform"/>
            <consortium name="The Broad Institute Genome Sequencing Center for Infectious Disease"/>
            <person name="Wu L."/>
            <person name="Ma J."/>
        </authorList>
    </citation>
    <scope>NUCLEOTIDE SEQUENCE [LARGE SCALE GENOMIC DNA]</scope>
    <source>
        <strain evidence="3">JCM 9377</strain>
    </source>
</reference>
<proteinExistence type="predicted"/>
<accession>A0ABP6QK04</accession>
<dbReference type="Proteomes" id="UP001501237">
    <property type="component" value="Unassembled WGS sequence"/>
</dbReference>
<name>A0ABP6QK04_9ACTN</name>
<keyword evidence="3" id="KW-1185">Reference proteome</keyword>
<comment type="caution">
    <text evidence="2">The sequence shown here is derived from an EMBL/GenBank/DDBJ whole genome shotgun (WGS) entry which is preliminary data.</text>
</comment>
<evidence type="ECO:0000313" key="2">
    <source>
        <dbReference type="EMBL" id="GAA3236959.1"/>
    </source>
</evidence>
<dbReference type="RefSeq" id="WP_344837521.1">
    <property type="nucleotide sequence ID" value="NZ_BAAAUV010000031.1"/>
</dbReference>